<keyword evidence="3" id="KW-1185">Reference proteome</keyword>
<name>A0A9P8Y7Y0_9PEZI</name>
<sequence length="196" mass="21018">MIMMCSSNGRREISGPPAAAAASAAIASAAVAPPLSSTSSPWIPSSRQPRPGREPIVFLADLDGHDDDADSAPPPTAAVVGSAAADDADLAERRIFARKDFIRRSRSVYLPVLKACRTRYTRDDDSSQRLLALSVMLSGMGGRWCDLMVGPESRVKSRYYLSLSKAALVRQVQGLVKSWSRSRSRDQVVAGTGGHF</sequence>
<evidence type="ECO:0000256" key="1">
    <source>
        <dbReference type="SAM" id="MobiDB-lite"/>
    </source>
</evidence>
<evidence type="ECO:0000313" key="2">
    <source>
        <dbReference type="EMBL" id="KAH7031587.1"/>
    </source>
</evidence>
<dbReference type="GeneID" id="70183619"/>
<dbReference type="EMBL" id="JAGTJQ010000005">
    <property type="protein sequence ID" value="KAH7031587.1"/>
    <property type="molecule type" value="Genomic_DNA"/>
</dbReference>
<dbReference type="AlphaFoldDB" id="A0A9P8Y7Y0"/>
<protein>
    <submittedName>
        <fullName evidence="2">Uncharacterized protein</fullName>
    </submittedName>
</protein>
<dbReference type="Proteomes" id="UP000756346">
    <property type="component" value="Unassembled WGS sequence"/>
</dbReference>
<organism evidence="2 3">
    <name type="scientific">Microdochium trichocladiopsis</name>
    <dbReference type="NCBI Taxonomy" id="1682393"/>
    <lineage>
        <taxon>Eukaryota</taxon>
        <taxon>Fungi</taxon>
        <taxon>Dikarya</taxon>
        <taxon>Ascomycota</taxon>
        <taxon>Pezizomycotina</taxon>
        <taxon>Sordariomycetes</taxon>
        <taxon>Xylariomycetidae</taxon>
        <taxon>Xylariales</taxon>
        <taxon>Microdochiaceae</taxon>
        <taxon>Microdochium</taxon>
    </lineage>
</organism>
<evidence type="ECO:0000313" key="3">
    <source>
        <dbReference type="Proteomes" id="UP000756346"/>
    </source>
</evidence>
<comment type="caution">
    <text evidence="2">The sequence shown here is derived from an EMBL/GenBank/DDBJ whole genome shotgun (WGS) entry which is preliminary data.</text>
</comment>
<proteinExistence type="predicted"/>
<feature type="compositionally biased region" description="Low complexity" evidence="1">
    <location>
        <begin position="32"/>
        <end position="46"/>
    </location>
</feature>
<gene>
    <name evidence="2" type="ORF">B0I36DRAFT_324243</name>
</gene>
<dbReference type="RefSeq" id="XP_046013267.1">
    <property type="nucleotide sequence ID" value="XM_046154073.1"/>
</dbReference>
<feature type="region of interest" description="Disordered" evidence="1">
    <location>
        <begin position="32"/>
        <end position="53"/>
    </location>
</feature>
<reference evidence="2" key="1">
    <citation type="journal article" date="2021" name="Nat. Commun.">
        <title>Genetic determinants of endophytism in the Arabidopsis root mycobiome.</title>
        <authorList>
            <person name="Mesny F."/>
            <person name="Miyauchi S."/>
            <person name="Thiergart T."/>
            <person name="Pickel B."/>
            <person name="Atanasova L."/>
            <person name="Karlsson M."/>
            <person name="Huettel B."/>
            <person name="Barry K.W."/>
            <person name="Haridas S."/>
            <person name="Chen C."/>
            <person name="Bauer D."/>
            <person name="Andreopoulos W."/>
            <person name="Pangilinan J."/>
            <person name="LaButti K."/>
            <person name="Riley R."/>
            <person name="Lipzen A."/>
            <person name="Clum A."/>
            <person name="Drula E."/>
            <person name="Henrissat B."/>
            <person name="Kohler A."/>
            <person name="Grigoriev I.V."/>
            <person name="Martin F.M."/>
            <person name="Hacquard S."/>
        </authorList>
    </citation>
    <scope>NUCLEOTIDE SEQUENCE</scope>
    <source>
        <strain evidence="2">MPI-CAGE-CH-0230</strain>
    </source>
</reference>
<accession>A0A9P8Y7Y0</accession>